<accession>A0A512BEK2</accession>
<evidence type="ECO:0000256" key="4">
    <source>
        <dbReference type="ARBA" id="ARBA00022989"/>
    </source>
</evidence>
<evidence type="ECO:0000256" key="3">
    <source>
        <dbReference type="ARBA" id="ARBA00022692"/>
    </source>
</evidence>
<evidence type="ECO:0000256" key="6">
    <source>
        <dbReference type="ARBA" id="ARBA00038076"/>
    </source>
</evidence>
<feature type="domain" description="ABC3 transporter permease C-terminal" evidence="8">
    <location>
        <begin position="234"/>
        <end position="345"/>
    </location>
</feature>
<organism evidence="10 11">
    <name type="scientific">Segetibacter aerophilus</name>
    <dbReference type="NCBI Taxonomy" id="670293"/>
    <lineage>
        <taxon>Bacteria</taxon>
        <taxon>Pseudomonadati</taxon>
        <taxon>Bacteroidota</taxon>
        <taxon>Chitinophagia</taxon>
        <taxon>Chitinophagales</taxon>
        <taxon>Chitinophagaceae</taxon>
        <taxon>Segetibacter</taxon>
    </lineage>
</organism>
<dbReference type="GO" id="GO:0022857">
    <property type="term" value="F:transmembrane transporter activity"/>
    <property type="evidence" value="ECO:0007669"/>
    <property type="project" value="TreeGrafter"/>
</dbReference>
<evidence type="ECO:0000256" key="1">
    <source>
        <dbReference type="ARBA" id="ARBA00004651"/>
    </source>
</evidence>
<dbReference type="AlphaFoldDB" id="A0A512BEK2"/>
<keyword evidence="3 7" id="KW-0812">Transmembrane</keyword>
<dbReference type="Pfam" id="PF12704">
    <property type="entry name" value="MacB_PCD"/>
    <property type="match status" value="1"/>
</dbReference>
<dbReference type="Pfam" id="PF02687">
    <property type="entry name" value="FtsX"/>
    <property type="match status" value="1"/>
</dbReference>
<dbReference type="PANTHER" id="PTHR30572:SF4">
    <property type="entry name" value="ABC TRANSPORTER PERMEASE YTRF"/>
    <property type="match status" value="1"/>
</dbReference>
<dbReference type="PANTHER" id="PTHR30572">
    <property type="entry name" value="MEMBRANE COMPONENT OF TRANSPORTER-RELATED"/>
    <property type="match status" value="1"/>
</dbReference>
<dbReference type="InterPro" id="IPR025857">
    <property type="entry name" value="MacB_PCD"/>
</dbReference>
<keyword evidence="11" id="KW-1185">Reference proteome</keyword>
<comment type="similarity">
    <text evidence="6">Belongs to the ABC-4 integral membrane protein family.</text>
</comment>
<evidence type="ECO:0000256" key="5">
    <source>
        <dbReference type="ARBA" id="ARBA00023136"/>
    </source>
</evidence>
<feature type="transmembrane region" description="Helical" evidence="7">
    <location>
        <begin position="283"/>
        <end position="301"/>
    </location>
</feature>
<keyword evidence="4 7" id="KW-1133">Transmembrane helix</keyword>
<keyword evidence="5 7" id="KW-0472">Membrane</keyword>
<evidence type="ECO:0000256" key="2">
    <source>
        <dbReference type="ARBA" id="ARBA00022475"/>
    </source>
</evidence>
<dbReference type="InterPro" id="IPR003838">
    <property type="entry name" value="ABC3_permease_C"/>
</dbReference>
<name>A0A512BEK2_9BACT</name>
<protein>
    <submittedName>
        <fullName evidence="10">ABC transporter permease</fullName>
    </submittedName>
</protein>
<comment type="caution">
    <text evidence="10">The sequence shown here is derived from an EMBL/GenBank/DDBJ whole genome shotgun (WGS) entry which is preliminary data.</text>
</comment>
<feature type="transmembrane region" description="Helical" evidence="7">
    <location>
        <begin position="313"/>
        <end position="335"/>
    </location>
</feature>
<dbReference type="Proteomes" id="UP000321513">
    <property type="component" value="Unassembled WGS sequence"/>
</dbReference>
<evidence type="ECO:0000259" key="9">
    <source>
        <dbReference type="Pfam" id="PF12704"/>
    </source>
</evidence>
<proteinExistence type="inferred from homology"/>
<sequence length="352" mass="38532">MGFVYEDVWSVNFTPPENITNADSVAIFHEALKNTLRSMPQITELSFSGNNIPFSMNTSNTAVSYGKHKKVMANVYNAGEDYLKVLNMKMKSGRWITKADAVSKNRIIVINSRLESELFDGQSAVGKTLGDDFPGLDQQNASQLHIVGVVENIKDKGSYQEIESGMYHPIDTGWARWTGTILLKVKPGTDATFESKLFKTLSNTIGTNIEIEHLDKKLISKNKIMVVPMIIAGVVAGFLIINVALGLFGVLWYNINKRRGEIGLRRAVGATGNSVSNQLVGEALVLATISLLLGCFFAFQFPLLNVFDLASGTYIAAIVLSVIFIYVLVTLCALYPGKQAAAIYPAVALHEE</sequence>
<dbReference type="EMBL" id="BJYT01000010">
    <property type="protein sequence ID" value="GEO10374.1"/>
    <property type="molecule type" value="Genomic_DNA"/>
</dbReference>
<evidence type="ECO:0000313" key="11">
    <source>
        <dbReference type="Proteomes" id="UP000321513"/>
    </source>
</evidence>
<evidence type="ECO:0000259" key="8">
    <source>
        <dbReference type="Pfam" id="PF02687"/>
    </source>
</evidence>
<reference evidence="10 11" key="1">
    <citation type="submission" date="2019-07" db="EMBL/GenBank/DDBJ databases">
        <title>Whole genome shotgun sequence of Segetibacter aerophilus NBRC 106135.</title>
        <authorList>
            <person name="Hosoyama A."/>
            <person name="Uohara A."/>
            <person name="Ohji S."/>
            <person name="Ichikawa N."/>
        </authorList>
    </citation>
    <scope>NUCLEOTIDE SEQUENCE [LARGE SCALE GENOMIC DNA]</scope>
    <source>
        <strain evidence="10 11">NBRC 106135</strain>
    </source>
</reference>
<dbReference type="GO" id="GO:0005886">
    <property type="term" value="C:plasma membrane"/>
    <property type="evidence" value="ECO:0007669"/>
    <property type="project" value="UniProtKB-SubCell"/>
</dbReference>
<feature type="domain" description="MacB-like periplasmic core" evidence="9">
    <location>
        <begin position="59"/>
        <end position="191"/>
    </location>
</feature>
<feature type="transmembrane region" description="Helical" evidence="7">
    <location>
        <begin position="225"/>
        <end position="255"/>
    </location>
</feature>
<evidence type="ECO:0000256" key="7">
    <source>
        <dbReference type="SAM" id="Phobius"/>
    </source>
</evidence>
<dbReference type="InterPro" id="IPR050250">
    <property type="entry name" value="Macrolide_Exporter_MacB"/>
</dbReference>
<keyword evidence="2" id="KW-1003">Cell membrane</keyword>
<evidence type="ECO:0000313" key="10">
    <source>
        <dbReference type="EMBL" id="GEO10374.1"/>
    </source>
</evidence>
<comment type="subcellular location">
    <subcellularLocation>
        <location evidence="1">Cell membrane</location>
        <topology evidence="1">Multi-pass membrane protein</topology>
    </subcellularLocation>
</comment>
<gene>
    <name evidence="10" type="primary">ybjZ</name>
    <name evidence="10" type="ORF">SAE01_28700</name>
</gene>